<dbReference type="EMBL" id="GBRH01209234">
    <property type="protein sequence ID" value="JAD88661.1"/>
    <property type="molecule type" value="Transcribed_RNA"/>
</dbReference>
<evidence type="ECO:0000313" key="1">
    <source>
        <dbReference type="EMBL" id="JAD88661.1"/>
    </source>
</evidence>
<protein>
    <submittedName>
        <fullName evidence="1">Uncharacterized protein</fullName>
    </submittedName>
</protein>
<reference evidence="1" key="1">
    <citation type="submission" date="2014-09" db="EMBL/GenBank/DDBJ databases">
        <authorList>
            <person name="Magalhaes I.L.F."/>
            <person name="Oliveira U."/>
            <person name="Santos F.R."/>
            <person name="Vidigal T.H.D.A."/>
            <person name="Brescovit A.D."/>
            <person name="Santos A.J."/>
        </authorList>
    </citation>
    <scope>NUCLEOTIDE SEQUENCE</scope>
    <source>
        <tissue evidence="1">Shoot tissue taken approximately 20 cm above the soil surface</tissue>
    </source>
</reference>
<sequence>MIHHVVDHVCSIRVQPIALHLTLAEYENIMMNMYRLPYFSVTMDRTYTMLRVRVEKDHDHFVPELAQATSRNKNQQR</sequence>
<organism evidence="1">
    <name type="scientific">Arundo donax</name>
    <name type="common">Giant reed</name>
    <name type="synonym">Donax arundinaceus</name>
    <dbReference type="NCBI Taxonomy" id="35708"/>
    <lineage>
        <taxon>Eukaryota</taxon>
        <taxon>Viridiplantae</taxon>
        <taxon>Streptophyta</taxon>
        <taxon>Embryophyta</taxon>
        <taxon>Tracheophyta</taxon>
        <taxon>Spermatophyta</taxon>
        <taxon>Magnoliopsida</taxon>
        <taxon>Liliopsida</taxon>
        <taxon>Poales</taxon>
        <taxon>Poaceae</taxon>
        <taxon>PACMAD clade</taxon>
        <taxon>Arundinoideae</taxon>
        <taxon>Arundineae</taxon>
        <taxon>Arundo</taxon>
    </lineage>
</organism>
<proteinExistence type="predicted"/>
<name>A0A0A9DLJ6_ARUDO</name>
<reference evidence="1" key="2">
    <citation type="journal article" date="2015" name="Data Brief">
        <title>Shoot transcriptome of the giant reed, Arundo donax.</title>
        <authorList>
            <person name="Barrero R.A."/>
            <person name="Guerrero F.D."/>
            <person name="Moolhuijzen P."/>
            <person name="Goolsby J.A."/>
            <person name="Tidwell J."/>
            <person name="Bellgard S.E."/>
            <person name="Bellgard M.I."/>
        </authorList>
    </citation>
    <scope>NUCLEOTIDE SEQUENCE</scope>
    <source>
        <tissue evidence="1">Shoot tissue taken approximately 20 cm above the soil surface</tissue>
    </source>
</reference>
<dbReference type="AlphaFoldDB" id="A0A0A9DLJ6"/>
<accession>A0A0A9DLJ6</accession>